<reference evidence="2" key="1">
    <citation type="submission" date="2022-12" db="EMBL/GenBank/DDBJ databases">
        <title>Genome assemblies of Blomia tropicalis.</title>
        <authorList>
            <person name="Cui Y."/>
        </authorList>
    </citation>
    <scope>NUCLEOTIDE SEQUENCE</scope>
    <source>
        <tissue evidence="2">Adult mites</tissue>
    </source>
</reference>
<dbReference type="OrthoDB" id="10261753at2759"/>
<dbReference type="PANTHER" id="PTHR10933">
    <property type="entry name" value="IMMUNOGLOBULIN-BINDING PROTEIN 1"/>
    <property type="match status" value="1"/>
</dbReference>
<dbReference type="GO" id="GO:0035303">
    <property type="term" value="P:regulation of dephosphorylation"/>
    <property type="evidence" value="ECO:0007669"/>
    <property type="project" value="TreeGrafter"/>
</dbReference>
<dbReference type="Proteomes" id="UP001142055">
    <property type="component" value="Chromosome 1"/>
</dbReference>
<organism evidence="2 3">
    <name type="scientific">Blomia tropicalis</name>
    <name type="common">Mite</name>
    <dbReference type="NCBI Taxonomy" id="40697"/>
    <lineage>
        <taxon>Eukaryota</taxon>
        <taxon>Metazoa</taxon>
        <taxon>Ecdysozoa</taxon>
        <taxon>Arthropoda</taxon>
        <taxon>Chelicerata</taxon>
        <taxon>Arachnida</taxon>
        <taxon>Acari</taxon>
        <taxon>Acariformes</taxon>
        <taxon>Sarcoptiformes</taxon>
        <taxon>Astigmata</taxon>
        <taxon>Glycyphagoidea</taxon>
        <taxon>Echimyopodidae</taxon>
        <taxon>Blomia</taxon>
    </lineage>
</organism>
<evidence type="ECO:0000313" key="3">
    <source>
        <dbReference type="Proteomes" id="UP001142055"/>
    </source>
</evidence>
<dbReference type="Pfam" id="PF04177">
    <property type="entry name" value="TAP42"/>
    <property type="match status" value="1"/>
</dbReference>
<dbReference type="GO" id="GO:0005829">
    <property type="term" value="C:cytosol"/>
    <property type="evidence" value="ECO:0007669"/>
    <property type="project" value="TreeGrafter"/>
</dbReference>
<evidence type="ECO:0000313" key="2">
    <source>
        <dbReference type="EMBL" id="KAJ6225452.1"/>
    </source>
</evidence>
<gene>
    <name evidence="2" type="ORF">RDWZM_003997</name>
</gene>
<sequence>MSENTEPGNESLAIDFQKILDLYEELKCSTVPTNDAQFQKKVTDGIIRLEEMTRQINMLGLFSTNESIEEVTTENLKYLIVPAILADFSLRNQQFDRLDMLEHAEIYYKDYIQRLNDYGVCSIELNQNEPDLEKSDSKTSTKGLIKKDPLIASAIFRESKINRFKESKRVEEQLSSLKRLICEQENKGHSIDEDLERKFYITLITQWLNLAVDELASIEMEKPMAKMRASMLSADKSNSGSSRSGDTRGKSKPFKPIIITRDAVQKKVYGLGYPSIPTVTVDEFIGQKISDGSLAFNDKRVYGNSLYDWADNPEKKKQMDISEEEQKEILIEKDDPNELEKKRQWDDWKDTHRRGEGNRYNMG</sequence>
<feature type="compositionally biased region" description="Basic and acidic residues" evidence="1">
    <location>
        <begin position="329"/>
        <end position="357"/>
    </location>
</feature>
<keyword evidence="3" id="KW-1185">Reference proteome</keyword>
<dbReference type="AlphaFoldDB" id="A0A9Q0MJ97"/>
<feature type="compositionally biased region" description="Polar residues" evidence="1">
    <location>
        <begin position="235"/>
        <end position="244"/>
    </location>
</feature>
<evidence type="ECO:0000256" key="1">
    <source>
        <dbReference type="SAM" id="MobiDB-lite"/>
    </source>
</evidence>
<proteinExistence type="predicted"/>
<dbReference type="EMBL" id="JAPWDV010000001">
    <property type="protein sequence ID" value="KAJ6225452.1"/>
    <property type="molecule type" value="Genomic_DNA"/>
</dbReference>
<comment type="caution">
    <text evidence="2">The sequence shown here is derived from an EMBL/GenBank/DDBJ whole genome shotgun (WGS) entry which is preliminary data.</text>
</comment>
<feature type="region of interest" description="Disordered" evidence="1">
    <location>
        <begin position="229"/>
        <end position="254"/>
    </location>
</feature>
<dbReference type="InterPro" id="IPR007304">
    <property type="entry name" value="TAP46-like"/>
</dbReference>
<dbReference type="PANTHER" id="PTHR10933:SF9">
    <property type="entry name" value="IMMUNOGLOBULIN-BINDING PROTEIN 1"/>
    <property type="match status" value="1"/>
</dbReference>
<dbReference type="Gene3D" id="1.25.40.540">
    <property type="entry name" value="TAP42-like family"/>
    <property type="match status" value="1"/>
</dbReference>
<protein>
    <submittedName>
        <fullName evidence="2">Uncharacterized protein</fullName>
    </submittedName>
</protein>
<feature type="region of interest" description="Disordered" evidence="1">
    <location>
        <begin position="329"/>
        <end position="363"/>
    </location>
</feature>
<dbReference type="GO" id="GO:0051721">
    <property type="term" value="F:protein phosphatase 2A binding"/>
    <property type="evidence" value="ECO:0007669"/>
    <property type="project" value="TreeGrafter"/>
</dbReference>
<dbReference type="GO" id="GO:0009966">
    <property type="term" value="P:regulation of signal transduction"/>
    <property type="evidence" value="ECO:0007669"/>
    <property type="project" value="InterPro"/>
</dbReference>
<accession>A0A9Q0MJ97</accession>
<name>A0A9Q0MJ97_BLOTA</name>
<dbReference type="InterPro" id="IPR038511">
    <property type="entry name" value="TAP42/TAP46-like_sf"/>
</dbReference>
<dbReference type="OMA" id="EYELCEA"/>